<dbReference type="InterPro" id="IPR036514">
    <property type="entry name" value="SGNH_hydro_sf"/>
</dbReference>
<dbReference type="SUPFAM" id="SSF52266">
    <property type="entry name" value="SGNH hydrolase"/>
    <property type="match status" value="1"/>
</dbReference>
<dbReference type="AlphaFoldDB" id="A0A1H5Y542"/>
<dbReference type="EMBL" id="FNUY01000003">
    <property type="protein sequence ID" value="SEG18817.1"/>
    <property type="molecule type" value="Genomic_DNA"/>
</dbReference>
<name>A0A1H5Y542_9HYPH</name>
<dbReference type="GO" id="GO:0016788">
    <property type="term" value="F:hydrolase activity, acting on ester bonds"/>
    <property type="evidence" value="ECO:0007669"/>
    <property type="project" value="UniProtKB-ARBA"/>
</dbReference>
<dbReference type="RefSeq" id="WP_146071316.1">
    <property type="nucleotide sequence ID" value="NZ_FNUY01000003.1"/>
</dbReference>
<evidence type="ECO:0000313" key="1">
    <source>
        <dbReference type="EMBL" id="SEG18817.1"/>
    </source>
</evidence>
<evidence type="ECO:0008006" key="3">
    <source>
        <dbReference type="Google" id="ProtNLM"/>
    </source>
</evidence>
<reference evidence="1 2" key="1">
    <citation type="submission" date="2016-10" db="EMBL/GenBank/DDBJ databases">
        <authorList>
            <person name="de Groot N.N."/>
        </authorList>
    </citation>
    <scope>NUCLEOTIDE SEQUENCE [LARGE SCALE GENOMIC DNA]</scope>
    <source>
        <strain evidence="1 2">DSM 26656</strain>
    </source>
</reference>
<keyword evidence="2" id="KW-1185">Reference proteome</keyword>
<protein>
    <recommendedName>
        <fullName evidence="3">Lysophospholipase L1</fullName>
    </recommendedName>
</protein>
<organism evidence="1 2">
    <name type="scientific">Bosea lathyri</name>
    <dbReference type="NCBI Taxonomy" id="1036778"/>
    <lineage>
        <taxon>Bacteria</taxon>
        <taxon>Pseudomonadati</taxon>
        <taxon>Pseudomonadota</taxon>
        <taxon>Alphaproteobacteria</taxon>
        <taxon>Hyphomicrobiales</taxon>
        <taxon>Boseaceae</taxon>
        <taxon>Bosea</taxon>
    </lineage>
</organism>
<gene>
    <name evidence="1" type="ORF">SAMN04488115_103528</name>
</gene>
<dbReference type="OrthoDB" id="8355047at2"/>
<dbReference type="Gene3D" id="3.40.50.1110">
    <property type="entry name" value="SGNH hydrolase"/>
    <property type="match status" value="1"/>
</dbReference>
<proteinExistence type="predicted"/>
<sequence length="219" mass="23119">MGHLLFGAPNAGDHARERIPEINAALASAPAGFILTAGDSHAHAIGQSSLCGRTTVSGGSDGAGGRVYATAMRGLVFRERPAAIVLTIGANDLLLKNKPSRPDNLARLASYDREIIRALAETTDRLVVTAIPPVAAQVAAKFDLKGLADLSGELERICRETPSCVFADPFAPLRAEDFGIARPGALIDDLHLGDYPEAYRRLEPQLCPPLQSSISGQSE</sequence>
<accession>A0A1H5Y542</accession>
<dbReference type="Proteomes" id="UP000236743">
    <property type="component" value="Unassembled WGS sequence"/>
</dbReference>
<evidence type="ECO:0000313" key="2">
    <source>
        <dbReference type="Proteomes" id="UP000236743"/>
    </source>
</evidence>